<protein>
    <submittedName>
        <fullName evidence="2">VOC family protein</fullName>
    </submittedName>
</protein>
<dbReference type="KEGG" id="sbro:GQF42_04095"/>
<organism evidence="2 3">
    <name type="scientific">Streptomyces broussonetiae</name>
    <dbReference type="NCBI Taxonomy" id="2686304"/>
    <lineage>
        <taxon>Bacteria</taxon>
        <taxon>Bacillati</taxon>
        <taxon>Actinomycetota</taxon>
        <taxon>Actinomycetes</taxon>
        <taxon>Kitasatosporales</taxon>
        <taxon>Streptomycetaceae</taxon>
        <taxon>Streptomyces</taxon>
    </lineage>
</organism>
<dbReference type="PANTHER" id="PTHR33993">
    <property type="entry name" value="GLYOXALASE-RELATED"/>
    <property type="match status" value="1"/>
</dbReference>
<sequence length="256" mass="27497">MEMTSYKPGTPSWVDLGSPRTDQAVTFYTALFGWQAEEAEPGAGGYRIMTLRGKPVAGIGPQTQPGRPRWSTYIATADAAATATAVQAAGGQTLLPPMQVMDAGTTAVFADPSGAAFGVWQEGKHHGAGIVNEPGSFCWNELLTHTPDTAVPFYREVFGWDAKKIPMGETTYTEWDLDGREVGGMVNMDEQNFPPQMPPIWMVYFAVDDTEETVGKVTALGGSVLVPPTDLPVGRFAVVADLHGAVFQVIKLTRQS</sequence>
<dbReference type="InterPro" id="IPR004360">
    <property type="entry name" value="Glyas_Fos-R_dOase_dom"/>
</dbReference>
<proteinExistence type="predicted"/>
<dbReference type="EMBL" id="CP047020">
    <property type="protein sequence ID" value="QHA02578.1"/>
    <property type="molecule type" value="Genomic_DNA"/>
</dbReference>
<dbReference type="InterPro" id="IPR029068">
    <property type="entry name" value="Glyas_Bleomycin-R_OHBP_Dase"/>
</dbReference>
<gene>
    <name evidence="2" type="ORF">GQF42_04095</name>
</gene>
<evidence type="ECO:0000313" key="3">
    <source>
        <dbReference type="Proteomes" id="UP000436138"/>
    </source>
</evidence>
<dbReference type="SUPFAM" id="SSF54593">
    <property type="entry name" value="Glyoxalase/Bleomycin resistance protein/Dihydroxybiphenyl dioxygenase"/>
    <property type="match status" value="2"/>
</dbReference>
<dbReference type="PANTHER" id="PTHR33993:SF14">
    <property type="entry name" value="GB|AAF24581.1"/>
    <property type="match status" value="1"/>
</dbReference>
<dbReference type="CDD" id="cd07247">
    <property type="entry name" value="SgaA_N_like"/>
    <property type="match status" value="2"/>
</dbReference>
<dbReference type="Gene3D" id="3.10.180.10">
    <property type="entry name" value="2,3-Dihydroxybiphenyl 1,2-Dioxygenase, domain 1"/>
    <property type="match status" value="2"/>
</dbReference>
<evidence type="ECO:0000313" key="2">
    <source>
        <dbReference type="EMBL" id="QHA02578.1"/>
    </source>
</evidence>
<dbReference type="PROSITE" id="PS51819">
    <property type="entry name" value="VOC"/>
    <property type="match status" value="2"/>
</dbReference>
<accession>A0A6I6MQ30</accession>
<keyword evidence="3" id="KW-1185">Reference proteome</keyword>
<evidence type="ECO:0000259" key="1">
    <source>
        <dbReference type="PROSITE" id="PS51819"/>
    </source>
</evidence>
<feature type="domain" description="VOC" evidence="1">
    <location>
        <begin position="136"/>
        <end position="252"/>
    </location>
</feature>
<dbReference type="AlphaFoldDB" id="A0A6I6MQ30"/>
<dbReference type="RefSeq" id="WP_158917718.1">
    <property type="nucleotide sequence ID" value="NZ_CP047020.1"/>
</dbReference>
<dbReference type="Proteomes" id="UP000436138">
    <property type="component" value="Chromosome"/>
</dbReference>
<feature type="domain" description="VOC" evidence="1">
    <location>
        <begin position="10"/>
        <end position="122"/>
    </location>
</feature>
<dbReference type="Pfam" id="PF00903">
    <property type="entry name" value="Glyoxalase"/>
    <property type="match status" value="2"/>
</dbReference>
<name>A0A6I6MQ30_9ACTN</name>
<dbReference type="InterPro" id="IPR037523">
    <property type="entry name" value="VOC_core"/>
</dbReference>
<dbReference type="InterPro" id="IPR052164">
    <property type="entry name" value="Anthracycline_SecMetBiosynth"/>
</dbReference>
<reference evidence="2 3" key="1">
    <citation type="submission" date="2019-12" db="EMBL/GenBank/DDBJ databases">
        <title>Streptomyces sp. strain T44 isolated from rhizosphere soil of Broussonetia papyrifera.</title>
        <authorList>
            <person name="Mo P."/>
        </authorList>
    </citation>
    <scope>NUCLEOTIDE SEQUENCE [LARGE SCALE GENOMIC DNA]</scope>
    <source>
        <strain evidence="2 3">T44</strain>
    </source>
</reference>